<feature type="region of interest" description="Disordered" evidence="1">
    <location>
        <begin position="224"/>
        <end position="254"/>
    </location>
</feature>
<dbReference type="RefSeq" id="XP_033377959.1">
    <property type="nucleotide sequence ID" value="XM_033529500.1"/>
</dbReference>
<feature type="compositionally biased region" description="Low complexity" evidence="1">
    <location>
        <begin position="20"/>
        <end position="33"/>
    </location>
</feature>
<evidence type="ECO:0000313" key="3">
    <source>
        <dbReference type="Proteomes" id="UP000799778"/>
    </source>
</evidence>
<feature type="compositionally biased region" description="Polar residues" evidence="1">
    <location>
        <begin position="82"/>
        <end position="110"/>
    </location>
</feature>
<dbReference type="AlphaFoldDB" id="A0A6A5X9N3"/>
<reference evidence="2" key="1">
    <citation type="journal article" date="2020" name="Stud. Mycol.">
        <title>101 Dothideomycetes genomes: a test case for predicting lifestyles and emergence of pathogens.</title>
        <authorList>
            <person name="Haridas S."/>
            <person name="Albert R."/>
            <person name="Binder M."/>
            <person name="Bloem J."/>
            <person name="Labutti K."/>
            <person name="Salamov A."/>
            <person name="Andreopoulos B."/>
            <person name="Baker S."/>
            <person name="Barry K."/>
            <person name="Bills G."/>
            <person name="Bluhm B."/>
            <person name="Cannon C."/>
            <person name="Castanera R."/>
            <person name="Culley D."/>
            <person name="Daum C."/>
            <person name="Ezra D."/>
            <person name="Gonzalez J."/>
            <person name="Henrissat B."/>
            <person name="Kuo A."/>
            <person name="Liang C."/>
            <person name="Lipzen A."/>
            <person name="Lutzoni F."/>
            <person name="Magnuson J."/>
            <person name="Mondo S."/>
            <person name="Nolan M."/>
            <person name="Ohm R."/>
            <person name="Pangilinan J."/>
            <person name="Park H.-J."/>
            <person name="Ramirez L."/>
            <person name="Alfaro M."/>
            <person name="Sun H."/>
            <person name="Tritt A."/>
            <person name="Yoshinaga Y."/>
            <person name="Zwiers L.-H."/>
            <person name="Turgeon B."/>
            <person name="Goodwin S."/>
            <person name="Spatafora J."/>
            <person name="Crous P."/>
            <person name="Grigoriev I."/>
        </authorList>
    </citation>
    <scope>NUCLEOTIDE SEQUENCE</scope>
    <source>
        <strain evidence="2">CBS 175.79</strain>
    </source>
</reference>
<feature type="region of interest" description="Disordered" evidence="1">
    <location>
        <begin position="160"/>
        <end position="195"/>
    </location>
</feature>
<dbReference type="Proteomes" id="UP000799778">
    <property type="component" value="Unassembled WGS sequence"/>
</dbReference>
<sequence length="254" mass="27874">MADVRSLLRQERASRQQATRPQRQSAAPASAPISRKRKAVGDTAEERKRTRTEAAAGVPAGFFDSGVAADDNISTEVAPEVPTSTSAQEDVPSSETIANDASNQPFQTTVPAHPPVSAPDEDLDAFLEEMEQTPAPAPHVKPSTFGAAVIEAAPMTAAEIAAQAREEQSAQREKREEEVEAEKEDADRALQDEFEEMEGLEERVRTLREKREALRKLAKAEEVMVVESNQASQDDDESASEDEDDWDDWRFRAA</sequence>
<organism evidence="2 3">
    <name type="scientific">Aaosphaeria arxii CBS 175.79</name>
    <dbReference type="NCBI Taxonomy" id="1450172"/>
    <lineage>
        <taxon>Eukaryota</taxon>
        <taxon>Fungi</taxon>
        <taxon>Dikarya</taxon>
        <taxon>Ascomycota</taxon>
        <taxon>Pezizomycotina</taxon>
        <taxon>Dothideomycetes</taxon>
        <taxon>Pleosporomycetidae</taxon>
        <taxon>Pleosporales</taxon>
        <taxon>Pleosporales incertae sedis</taxon>
        <taxon>Aaosphaeria</taxon>
    </lineage>
</organism>
<evidence type="ECO:0000313" key="2">
    <source>
        <dbReference type="EMBL" id="KAF2009620.1"/>
    </source>
</evidence>
<gene>
    <name evidence="2" type="ORF">BU24DRAFT_428517</name>
</gene>
<feature type="compositionally biased region" description="Basic and acidic residues" evidence="1">
    <location>
        <begin position="164"/>
        <end position="177"/>
    </location>
</feature>
<feature type="region of interest" description="Disordered" evidence="1">
    <location>
        <begin position="1"/>
        <end position="124"/>
    </location>
</feature>
<protein>
    <submittedName>
        <fullName evidence="2">Uncharacterized protein</fullName>
    </submittedName>
</protein>
<evidence type="ECO:0000256" key="1">
    <source>
        <dbReference type="SAM" id="MobiDB-lite"/>
    </source>
</evidence>
<feature type="compositionally biased region" description="Acidic residues" evidence="1">
    <location>
        <begin position="233"/>
        <end position="247"/>
    </location>
</feature>
<dbReference type="GeneID" id="54286897"/>
<keyword evidence="3" id="KW-1185">Reference proteome</keyword>
<dbReference type="EMBL" id="ML978078">
    <property type="protein sequence ID" value="KAF2009620.1"/>
    <property type="molecule type" value="Genomic_DNA"/>
</dbReference>
<proteinExistence type="predicted"/>
<accession>A0A6A5X9N3</accession>
<feature type="compositionally biased region" description="Basic and acidic residues" evidence="1">
    <location>
        <begin position="1"/>
        <end position="14"/>
    </location>
</feature>
<name>A0A6A5X9N3_9PLEO</name>
<dbReference type="OrthoDB" id="77607at2759"/>